<evidence type="ECO:0000313" key="2">
    <source>
        <dbReference type="EMBL" id="CAH0045769.1"/>
    </source>
</evidence>
<dbReference type="EMBL" id="CABFOC020000013">
    <property type="protein sequence ID" value="CAH0045769.1"/>
    <property type="molecule type" value="Genomic_DNA"/>
</dbReference>
<evidence type="ECO:0000313" key="3">
    <source>
        <dbReference type="Proteomes" id="UP000775872"/>
    </source>
</evidence>
<feature type="transmembrane region" description="Helical" evidence="1">
    <location>
        <begin position="45"/>
        <end position="63"/>
    </location>
</feature>
<name>A0A9N9W923_9HYPO</name>
<accession>A0A9N9W923</accession>
<evidence type="ECO:0008006" key="4">
    <source>
        <dbReference type="Google" id="ProtNLM"/>
    </source>
</evidence>
<feature type="transmembrane region" description="Helical" evidence="1">
    <location>
        <begin position="12"/>
        <end position="33"/>
    </location>
</feature>
<reference evidence="3" key="1">
    <citation type="submission" date="2019-06" db="EMBL/GenBank/DDBJ databases">
        <authorList>
            <person name="Broberg M."/>
        </authorList>
    </citation>
    <scope>NUCLEOTIDE SEQUENCE [LARGE SCALE GENOMIC DNA]</scope>
</reference>
<comment type="caution">
    <text evidence="2">The sequence shown here is derived from an EMBL/GenBank/DDBJ whole genome shotgun (WGS) entry which is preliminary data.</text>
</comment>
<dbReference type="OrthoDB" id="5135373at2759"/>
<evidence type="ECO:0000256" key="1">
    <source>
        <dbReference type="SAM" id="Phobius"/>
    </source>
</evidence>
<keyword evidence="3" id="KW-1185">Reference proteome</keyword>
<keyword evidence="1" id="KW-0812">Transmembrane</keyword>
<dbReference type="AlphaFoldDB" id="A0A9N9W923"/>
<reference evidence="2 3" key="2">
    <citation type="submission" date="2021-10" db="EMBL/GenBank/DDBJ databases">
        <authorList>
            <person name="Piombo E."/>
        </authorList>
    </citation>
    <scope>NUCLEOTIDE SEQUENCE [LARGE SCALE GENOMIC DNA]</scope>
</reference>
<keyword evidence="1" id="KW-0472">Membrane</keyword>
<proteinExistence type="predicted"/>
<protein>
    <recommendedName>
        <fullName evidence="4">Transmembrane protein</fullName>
    </recommendedName>
</protein>
<feature type="transmembrane region" description="Helical" evidence="1">
    <location>
        <begin position="125"/>
        <end position="144"/>
    </location>
</feature>
<keyword evidence="1" id="KW-1133">Transmembrane helix</keyword>
<feature type="transmembrane region" description="Helical" evidence="1">
    <location>
        <begin position="164"/>
        <end position="186"/>
    </location>
</feature>
<feature type="transmembrane region" description="Helical" evidence="1">
    <location>
        <begin position="195"/>
        <end position="218"/>
    </location>
</feature>
<sequence length="355" mass="39679">MASEDKYFYASLVFLALALVAIVPYGLLAFMHLRAASKSARSGLLWIRTTTVLVGVWIAVWLAELSIATHVQVAGPTPYDLRSSLYHLEGVKTLIGFTTFASIVYTELELVITLEDTDQTPIYRYFCWGVYAVSMMLNMARFVVYEVALVKPDVAKLGDVSEKLELVIAVLIAVFSMVAVLALMLYRVILHETDFIVLALAYGLTFIRQLVSVVQAVLMDTDGHKADDFPLDGNWRRLVDVLVVGWTVVASVAMIYTVVAKNTESQYYDGASDTASLCSRRSDTKSFNCKDSVTWDNFSTAALEKFKADVQRNSMNRSVKVQRTSMLRESMSHRESMQGVVNPNRNSIHHKIIKS</sequence>
<organism evidence="2 3">
    <name type="scientific">Clonostachys solani</name>
    <dbReference type="NCBI Taxonomy" id="160281"/>
    <lineage>
        <taxon>Eukaryota</taxon>
        <taxon>Fungi</taxon>
        <taxon>Dikarya</taxon>
        <taxon>Ascomycota</taxon>
        <taxon>Pezizomycotina</taxon>
        <taxon>Sordariomycetes</taxon>
        <taxon>Hypocreomycetidae</taxon>
        <taxon>Hypocreales</taxon>
        <taxon>Bionectriaceae</taxon>
        <taxon>Clonostachys</taxon>
    </lineage>
</organism>
<feature type="transmembrane region" description="Helical" evidence="1">
    <location>
        <begin position="238"/>
        <end position="259"/>
    </location>
</feature>
<dbReference type="Proteomes" id="UP000775872">
    <property type="component" value="Unassembled WGS sequence"/>
</dbReference>
<gene>
    <name evidence="2" type="ORF">CSOL1703_00012400</name>
</gene>